<feature type="region of interest" description="Disordered" evidence="1">
    <location>
        <begin position="271"/>
        <end position="296"/>
    </location>
</feature>
<reference evidence="4" key="1">
    <citation type="journal article" date="2019" name="Int. J. Syst. Evol. Microbiol.">
        <title>The Global Catalogue of Microorganisms (GCM) 10K type strain sequencing project: providing services to taxonomists for standard genome sequencing and annotation.</title>
        <authorList>
            <consortium name="The Broad Institute Genomics Platform"/>
            <consortium name="The Broad Institute Genome Sequencing Center for Infectious Disease"/>
            <person name="Wu L."/>
            <person name="Ma J."/>
        </authorList>
    </citation>
    <scope>NUCLEOTIDE SEQUENCE [LARGE SCALE GENOMIC DNA]</scope>
    <source>
        <strain evidence="4">JCM 31404</strain>
    </source>
</reference>
<accession>A0ABQ2RYJ8</accession>
<dbReference type="CDD" id="cd02062">
    <property type="entry name" value="Nitro_FMN_reductase"/>
    <property type="match status" value="1"/>
</dbReference>
<evidence type="ECO:0000256" key="1">
    <source>
        <dbReference type="SAM" id="MobiDB-lite"/>
    </source>
</evidence>
<dbReference type="SUPFAM" id="SSF55469">
    <property type="entry name" value="FMN-dependent nitroreductase-like"/>
    <property type="match status" value="1"/>
</dbReference>
<dbReference type="PANTHER" id="PTHR23026:SF123">
    <property type="entry name" value="NAD(P)H NITROREDUCTASE RV3131-RELATED"/>
    <property type="match status" value="1"/>
</dbReference>
<evidence type="ECO:0000313" key="4">
    <source>
        <dbReference type="Proteomes" id="UP000634308"/>
    </source>
</evidence>
<dbReference type="Proteomes" id="UP000634308">
    <property type="component" value="Unassembled WGS sequence"/>
</dbReference>
<dbReference type="InterPro" id="IPR000415">
    <property type="entry name" value="Nitroreductase-like"/>
</dbReference>
<feature type="domain" description="Nitroreductase" evidence="2">
    <location>
        <begin position="32"/>
        <end position="248"/>
    </location>
</feature>
<gene>
    <name evidence="3" type="ORF">GCM10008959_30980</name>
</gene>
<proteinExistence type="predicted"/>
<sequence length="296" mass="33077">MSSADSTPESAVQAALHRMAAPDAALIRGMLGRRTTNGPFRPDPVSREHQHVLMRAAQAAPSHFNSQPWRFVLIENPDTIARIAQISGESMTELIEAGVFFERYRRYFRFSEAEMNERRDGIHIDHLPGPLRPFTRQIFSDAGLKLMRQLGVPKKLGEDNRRLVAGSPLLLAALLDREEYRPGELSGFYSVFGLGAAVENIWNAVGALGMGIQFVSTPMEIPRQWQAIGELLRVPPELELMAVYRLGYLPPEQARPSIDWSSRHRKRLSQFVSRDTCDVPEDDHAGQEPSAGQAAP</sequence>
<evidence type="ECO:0000313" key="3">
    <source>
        <dbReference type="EMBL" id="GGR66580.1"/>
    </source>
</evidence>
<name>A0ABQ2RYJ8_9DEIO</name>
<organism evidence="3 4">
    <name type="scientific">Deinococcus seoulensis</name>
    <dbReference type="NCBI Taxonomy" id="1837379"/>
    <lineage>
        <taxon>Bacteria</taxon>
        <taxon>Thermotogati</taxon>
        <taxon>Deinococcota</taxon>
        <taxon>Deinococci</taxon>
        <taxon>Deinococcales</taxon>
        <taxon>Deinococcaceae</taxon>
        <taxon>Deinococcus</taxon>
    </lineage>
</organism>
<dbReference type="Gene3D" id="3.40.109.10">
    <property type="entry name" value="NADH Oxidase"/>
    <property type="match status" value="1"/>
</dbReference>
<protein>
    <submittedName>
        <fullName evidence="3">Nitroreductase</fullName>
    </submittedName>
</protein>
<comment type="caution">
    <text evidence="3">The sequence shown here is derived from an EMBL/GenBank/DDBJ whole genome shotgun (WGS) entry which is preliminary data.</text>
</comment>
<dbReference type="Pfam" id="PF00881">
    <property type="entry name" value="Nitroreductase"/>
    <property type="match status" value="1"/>
</dbReference>
<dbReference type="EMBL" id="BMQM01000024">
    <property type="protein sequence ID" value="GGR66580.1"/>
    <property type="molecule type" value="Genomic_DNA"/>
</dbReference>
<dbReference type="InterPro" id="IPR029479">
    <property type="entry name" value="Nitroreductase"/>
</dbReference>
<evidence type="ECO:0000259" key="2">
    <source>
        <dbReference type="Pfam" id="PF00881"/>
    </source>
</evidence>
<dbReference type="PANTHER" id="PTHR23026">
    <property type="entry name" value="NADPH NITROREDUCTASE"/>
    <property type="match status" value="1"/>
</dbReference>
<keyword evidence="4" id="KW-1185">Reference proteome</keyword>
<dbReference type="InterPro" id="IPR050627">
    <property type="entry name" value="Nitroreductase/BluB"/>
</dbReference>